<reference evidence="12 13" key="1">
    <citation type="submission" date="2024-10" db="EMBL/GenBank/DDBJ databases">
        <authorList>
            <person name="Sang B.-I."/>
            <person name="Prabhaharan D."/>
        </authorList>
    </citation>
    <scope>NUCLEOTIDE SEQUENCE [LARGE SCALE GENOMIC DNA]</scope>
    <source>
        <strain evidence="12 13">MH</strain>
    </source>
</reference>
<dbReference type="PANTHER" id="PTHR39321">
    <property type="entry name" value="NICOTINATE-NUCLEOTIDE ADENYLYLTRANSFERASE-RELATED"/>
    <property type="match status" value="1"/>
</dbReference>
<evidence type="ECO:0000313" key="13">
    <source>
        <dbReference type="Proteomes" id="UP001605989"/>
    </source>
</evidence>
<keyword evidence="4 10" id="KW-0808">Transferase</keyword>
<keyword evidence="8 10" id="KW-0520">NAD</keyword>
<dbReference type="PANTHER" id="PTHR39321:SF3">
    <property type="entry name" value="PHOSPHOPANTETHEINE ADENYLYLTRANSFERASE"/>
    <property type="match status" value="1"/>
</dbReference>
<keyword evidence="5 10" id="KW-0548">Nucleotidyltransferase</keyword>
<keyword evidence="6 10" id="KW-0547">Nucleotide-binding</keyword>
<evidence type="ECO:0000259" key="11">
    <source>
        <dbReference type="Pfam" id="PF01467"/>
    </source>
</evidence>
<dbReference type="Pfam" id="PF01467">
    <property type="entry name" value="CTP_transf_like"/>
    <property type="match status" value="1"/>
</dbReference>
<keyword evidence="13" id="KW-1185">Reference proteome</keyword>
<evidence type="ECO:0000256" key="7">
    <source>
        <dbReference type="ARBA" id="ARBA00022840"/>
    </source>
</evidence>
<comment type="function">
    <text evidence="1 10">Catalyzes the reversible adenylation of nicotinate mononucleotide (NaMN) to nicotinic acid adenine dinucleotide (NaAD).</text>
</comment>
<dbReference type="EC" id="2.7.7.18" evidence="10"/>
<dbReference type="InterPro" id="IPR005248">
    <property type="entry name" value="NadD/NMNAT"/>
</dbReference>
<evidence type="ECO:0000256" key="10">
    <source>
        <dbReference type="HAMAP-Rule" id="MF_00244"/>
    </source>
</evidence>
<comment type="caution">
    <text evidence="12">The sequence shown here is derived from an EMBL/GenBank/DDBJ whole genome shotgun (WGS) entry which is preliminary data.</text>
</comment>
<dbReference type="RefSeq" id="WP_113856293.1">
    <property type="nucleotide sequence ID" value="NZ_CP011940.1"/>
</dbReference>
<dbReference type="EMBL" id="JBIEKR010000002">
    <property type="protein sequence ID" value="MFG6272028.1"/>
    <property type="molecule type" value="Genomic_DNA"/>
</dbReference>
<dbReference type="Gene3D" id="3.40.50.620">
    <property type="entry name" value="HUPs"/>
    <property type="match status" value="1"/>
</dbReference>
<keyword evidence="7 10" id="KW-0067">ATP-binding</keyword>
<gene>
    <name evidence="10 12" type="primary">nadD</name>
    <name evidence="12" type="ORF">ACGTZG_02360</name>
</gene>
<dbReference type="InterPro" id="IPR014729">
    <property type="entry name" value="Rossmann-like_a/b/a_fold"/>
</dbReference>
<organism evidence="12 13">
    <name type="scientific">Megasphaera hexanoica</name>
    <dbReference type="NCBI Taxonomy" id="1675036"/>
    <lineage>
        <taxon>Bacteria</taxon>
        <taxon>Bacillati</taxon>
        <taxon>Bacillota</taxon>
        <taxon>Negativicutes</taxon>
        <taxon>Veillonellales</taxon>
        <taxon>Veillonellaceae</taxon>
        <taxon>Megasphaera</taxon>
    </lineage>
</organism>
<dbReference type="NCBIfam" id="TIGR00125">
    <property type="entry name" value="cyt_tran_rel"/>
    <property type="match status" value="1"/>
</dbReference>
<dbReference type="InterPro" id="IPR004821">
    <property type="entry name" value="Cyt_trans-like"/>
</dbReference>
<dbReference type="CDD" id="cd02165">
    <property type="entry name" value="NMNAT"/>
    <property type="match status" value="1"/>
</dbReference>
<dbReference type="GO" id="GO:0004515">
    <property type="term" value="F:nicotinate-nucleotide adenylyltransferase activity"/>
    <property type="evidence" value="ECO:0007669"/>
    <property type="project" value="UniProtKB-EC"/>
</dbReference>
<evidence type="ECO:0000313" key="12">
    <source>
        <dbReference type="EMBL" id="MFG6272028.1"/>
    </source>
</evidence>
<name>A0ABW7DLV0_9FIRM</name>
<proteinExistence type="inferred from homology"/>
<evidence type="ECO:0000256" key="3">
    <source>
        <dbReference type="ARBA" id="ARBA00022642"/>
    </source>
</evidence>
<keyword evidence="3 10" id="KW-0662">Pyridine nucleotide biosynthesis</keyword>
<comment type="pathway">
    <text evidence="2 10">Cofactor biosynthesis; NAD(+) biosynthesis; deamido-NAD(+) from nicotinate D-ribonucleotide: step 1/1.</text>
</comment>
<dbReference type="Proteomes" id="UP001605989">
    <property type="component" value="Unassembled WGS sequence"/>
</dbReference>
<dbReference type="NCBIfam" id="TIGR00482">
    <property type="entry name" value="nicotinate (nicotinamide) nucleotide adenylyltransferase"/>
    <property type="match status" value="1"/>
</dbReference>
<evidence type="ECO:0000256" key="2">
    <source>
        <dbReference type="ARBA" id="ARBA00005019"/>
    </source>
</evidence>
<sequence length="213" mass="24765">MFCEDKDFQGKKRIGIMGGAFDPVHNGHIQTMENAIKSYQLDMGVFLPTADKEIHSKKNKLKGEMRCQMLEMSLPDNLPIYVSKYEVDYKGSTIPYTAKTIEHFMHCCDEKDVRFYFIAGSDIIYHLSRWKAIDVLKDICEFIFVPRTDDAFVRVSEQLQGLRQNGLQYTLSTWKTIPISSTQIRNAVRSHKDVSRLLPVRVLTFIRENKLYQ</sequence>
<feature type="domain" description="Cytidyltransferase-like" evidence="11">
    <location>
        <begin position="16"/>
        <end position="186"/>
    </location>
</feature>
<protein>
    <recommendedName>
        <fullName evidence="10">Probable nicotinate-nucleotide adenylyltransferase</fullName>
        <ecNumber evidence="10">2.7.7.18</ecNumber>
    </recommendedName>
    <alternativeName>
        <fullName evidence="10">Deamido-NAD(+) diphosphorylase</fullName>
    </alternativeName>
    <alternativeName>
        <fullName evidence="10">Deamido-NAD(+) pyrophosphorylase</fullName>
    </alternativeName>
    <alternativeName>
        <fullName evidence="10">Nicotinate mononucleotide adenylyltransferase</fullName>
        <shortName evidence="10">NaMN adenylyltransferase</shortName>
    </alternativeName>
</protein>
<accession>A0ABW7DLV0</accession>
<evidence type="ECO:0000256" key="9">
    <source>
        <dbReference type="ARBA" id="ARBA00048721"/>
    </source>
</evidence>
<evidence type="ECO:0000256" key="1">
    <source>
        <dbReference type="ARBA" id="ARBA00002324"/>
    </source>
</evidence>
<comment type="similarity">
    <text evidence="10">Belongs to the NadD family.</text>
</comment>
<evidence type="ECO:0000256" key="8">
    <source>
        <dbReference type="ARBA" id="ARBA00023027"/>
    </source>
</evidence>
<evidence type="ECO:0000256" key="6">
    <source>
        <dbReference type="ARBA" id="ARBA00022741"/>
    </source>
</evidence>
<comment type="catalytic activity">
    <reaction evidence="9 10">
        <text>nicotinate beta-D-ribonucleotide + ATP + H(+) = deamido-NAD(+) + diphosphate</text>
        <dbReference type="Rhea" id="RHEA:22860"/>
        <dbReference type="ChEBI" id="CHEBI:15378"/>
        <dbReference type="ChEBI" id="CHEBI:30616"/>
        <dbReference type="ChEBI" id="CHEBI:33019"/>
        <dbReference type="ChEBI" id="CHEBI:57502"/>
        <dbReference type="ChEBI" id="CHEBI:58437"/>
        <dbReference type="EC" id="2.7.7.18"/>
    </reaction>
</comment>
<evidence type="ECO:0000256" key="4">
    <source>
        <dbReference type="ARBA" id="ARBA00022679"/>
    </source>
</evidence>
<dbReference type="HAMAP" id="MF_00244">
    <property type="entry name" value="NaMN_adenylyltr"/>
    <property type="match status" value="1"/>
</dbReference>
<dbReference type="SUPFAM" id="SSF52374">
    <property type="entry name" value="Nucleotidylyl transferase"/>
    <property type="match status" value="1"/>
</dbReference>
<evidence type="ECO:0000256" key="5">
    <source>
        <dbReference type="ARBA" id="ARBA00022695"/>
    </source>
</evidence>